<keyword evidence="1" id="KW-0472">Membrane</keyword>
<organism evidence="2 3">
    <name type="scientific">Hibiscus sabdariffa</name>
    <name type="common">roselle</name>
    <dbReference type="NCBI Taxonomy" id="183260"/>
    <lineage>
        <taxon>Eukaryota</taxon>
        <taxon>Viridiplantae</taxon>
        <taxon>Streptophyta</taxon>
        <taxon>Embryophyta</taxon>
        <taxon>Tracheophyta</taxon>
        <taxon>Spermatophyta</taxon>
        <taxon>Magnoliopsida</taxon>
        <taxon>eudicotyledons</taxon>
        <taxon>Gunneridae</taxon>
        <taxon>Pentapetalae</taxon>
        <taxon>rosids</taxon>
        <taxon>malvids</taxon>
        <taxon>Malvales</taxon>
        <taxon>Malvaceae</taxon>
        <taxon>Malvoideae</taxon>
        <taxon>Hibiscus</taxon>
    </lineage>
</organism>
<comment type="caution">
    <text evidence="2">The sequence shown here is derived from an EMBL/GenBank/DDBJ whole genome shotgun (WGS) entry which is preliminary data.</text>
</comment>
<accession>A0ABR2F768</accession>
<gene>
    <name evidence="2" type="ORF">V6N12_028891</name>
</gene>
<feature type="transmembrane region" description="Helical" evidence="1">
    <location>
        <begin position="80"/>
        <end position="109"/>
    </location>
</feature>
<keyword evidence="3" id="KW-1185">Reference proteome</keyword>
<evidence type="ECO:0000256" key="1">
    <source>
        <dbReference type="SAM" id="Phobius"/>
    </source>
</evidence>
<evidence type="ECO:0000313" key="2">
    <source>
        <dbReference type="EMBL" id="KAK8572851.1"/>
    </source>
</evidence>
<sequence>MCRKFLLRDIIGFIEVLVKIEKMGDDKLRWGVGMASMFTGLKQDSLFPLVTVRKQYGKISKAKFLHEEGSMETKSRMHCWFILLIVAPYVLVPKLSFMLYGIVLCIYALSSKMKDFRCLGLMNVLPRNWKP</sequence>
<keyword evidence="1" id="KW-1133">Transmembrane helix</keyword>
<dbReference type="EMBL" id="JBBPBM010000008">
    <property type="protein sequence ID" value="KAK8572851.1"/>
    <property type="molecule type" value="Genomic_DNA"/>
</dbReference>
<evidence type="ECO:0008006" key="4">
    <source>
        <dbReference type="Google" id="ProtNLM"/>
    </source>
</evidence>
<keyword evidence="1" id="KW-0812">Transmembrane</keyword>
<evidence type="ECO:0000313" key="3">
    <source>
        <dbReference type="Proteomes" id="UP001472677"/>
    </source>
</evidence>
<proteinExistence type="predicted"/>
<dbReference type="Proteomes" id="UP001472677">
    <property type="component" value="Unassembled WGS sequence"/>
</dbReference>
<name>A0ABR2F768_9ROSI</name>
<protein>
    <recommendedName>
        <fullName evidence="4">Transmembrane protein</fullName>
    </recommendedName>
</protein>
<reference evidence="2 3" key="1">
    <citation type="journal article" date="2024" name="G3 (Bethesda)">
        <title>Genome assembly of Hibiscus sabdariffa L. provides insights into metabolisms of medicinal natural products.</title>
        <authorList>
            <person name="Kim T."/>
        </authorList>
    </citation>
    <scope>NUCLEOTIDE SEQUENCE [LARGE SCALE GENOMIC DNA]</scope>
    <source>
        <strain evidence="2">TK-2024</strain>
        <tissue evidence="2">Old leaves</tissue>
    </source>
</reference>